<evidence type="ECO:0000313" key="2">
    <source>
        <dbReference type="Proteomes" id="UP000734854"/>
    </source>
</evidence>
<keyword evidence="2" id="KW-1185">Reference proteome</keyword>
<dbReference type="PANTHER" id="PTHR37610">
    <property type="entry name" value="CCHC-TYPE DOMAIN-CONTAINING PROTEIN"/>
    <property type="match status" value="1"/>
</dbReference>
<gene>
    <name evidence="1" type="ORF">ZIOFF_004464</name>
</gene>
<comment type="caution">
    <text evidence="1">The sequence shown here is derived from an EMBL/GenBank/DDBJ whole genome shotgun (WGS) entry which is preliminary data.</text>
</comment>
<organism evidence="1 2">
    <name type="scientific">Zingiber officinale</name>
    <name type="common">Ginger</name>
    <name type="synonym">Amomum zingiber</name>
    <dbReference type="NCBI Taxonomy" id="94328"/>
    <lineage>
        <taxon>Eukaryota</taxon>
        <taxon>Viridiplantae</taxon>
        <taxon>Streptophyta</taxon>
        <taxon>Embryophyta</taxon>
        <taxon>Tracheophyta</taxon>
        <taxon>Spermatophyta</taxon>
        <taxon>Magnoliopsida</taxon>
        <taxon>Liliopsida</taxon>
        <taxon>Zingiberales</taxon>
        <taxon>Zingiberaceae</taxon>
        <taxon>Zingiber</taxon>
    </lineage>
</organism>
<dbReference type="Proteomes" id="UP000734854">
    <property type="component" value="Unassembled WGS sequence"/>
</dbReference>
<protein>
    <recommendedName>
        <fullName evidence="3">Retrotransposon Copia-like N-terminal domain-containing protein</fullName>
    </recommendedName>
</protein>
<evidence type="ECO:0008006" key="3">
    <source>
        <dbReference type="Google" id="ProtNLM"/>
    </source>
</evidence>
<name>A0A8J5I112_ZINOF</name>
<dbReference type="EMBL" id="JACMSC010000001">
    <property type="protein sequence ID" value="KAG6539302.1"/>
    <property type="molecule type" value="Genomic_DNA"/>
</dbReference>
<proteinExistence type="predicted"/>
<dbReference type="AlphaFoldDB" id="A0A8J5I112"/>
<dbReference type="PANTHER" id="PTHR37610:SF47">
    <property type="entry name" value="RETROTRANSPOSON COPIA-LIKE N-TERMINAL DOMAIN-CONTAINING PROTEIN"/>
    <property type="match status" value="1"/>
</dbReference>
<sequence length="454" mass="51790">MTFDSLPLLHLLSALQPNTFHFLSSRNVTVQTPKTQLHAQRLTGMLEDDYEHGVEAGLRTQKKENVKLNIQPVEIQNIATEKKKLNKPVNLSIRDCVSLNVNETDIVVVKNTNNDIRSTPDLVTKYSAKSELLNISKPSAIFSSKRSKLLATTVLFSPIGCNKKSKAMSTPNPPIGVKGSYITGHKLNGQNYLQWSQPIRMYICCKGKDDFLTSAFVAPSPEGPKYKIWNAENYMVMSWLINSMTNEIRRGELAVTQYFNTLARHWQQVYIFDVHQWACKTDAELHQKINEQRRTFKFLFRLNSLVDNVLSRILNLKLLSSMREAFAEVHYEESKQKIMLGMTIPAEASALATHQFQSRLNNDRSHHDGKPKSERHLQAHVAHNQPSAANPEQIDLPMKMLRDLPRTHPDQKRSTAASAHLKAIWVWKRGRQLARLNHAPDSTLFTVLRLTIEI</sequence>
<evidence type="ECO:0000313" key="1">
    <source>
        <dbReference type="EMBL" id="KAG6539302.1"/>
    </source>
</evidence>
<reference evidence="1 2" key="1">
    <citation type="submission" date="2020-08" db="EMBL/GenBank/DDBJ databases">
        <title>Plant Genome Project.</title>
        <authorList>
            <person name="Zhang R.-G."/>
        </authorList>
    </citation>
    <scope>NUCLEOTIDE SEQUENCE [LARGE SCALE GENOMIC DNA]</scope>
    <source>
        <tissue evidence="1">Rhizome</tissue>
    </source>
</reference>
<accession>A0A8J5I112</accession>